<proteinExistence type="predicted"/>
<gene>
    <name evidence="2" type="ORF">BS297_23780</name>
</gene>
<dbReference type="Proteomes" id="UP000325576">
    <property type="component" value="Unassembled WGS sequence"/>
</dbReference>
<reference evidence="2 3" key="1">
    <citation type="journal article" date="2017" name="Poromechanics V (2013)">
        <title>Genomic Characterization of the Arsenic-Tolerant Actinobacterium, &lt;i&gt;Rhodococcus erythropolis&lt;/i&gt; S43.</title>
        <authorList>
            <person name="Retamal-Morales G."/>
            <person name="Mehnert M."/>
            <person name="Schwabe R."/>
            <person name="Tischler D."/>
            <person name="Schloemann M."/>
            <person name="Levican G.J."/>
        </authorList>
    </citation>
    <scope>NUCLEOTIDE SEQUENCE [LARGE SCALE GENOMIC DNA]</scope>
    <source>
        <strain evidence="2 3">S43</strain>
    </source>
</reference>
<dbReference type="EMBL" id="MRBO01000636">
    <property type="protein sequence ID" value="KAB2582816.1"/>
    <property type="molecule type" value="Genomic_DNA"/>
</dbReference>
<dbReference type="InterPro" id="IPR036291">
    <property type="entry name" value="NAD(P)-bd_dom_sf"/>
</dbReference>
<dbReference type="SUPFAM" id="SSF51735">
    <property type="entry name" value="NAD(P)-binding Rossmann-fold domains"/>
    <property type="match status" value="1"/>
</dbReference>
<dbReference type="RefSeq" id="WP_021334429.1">
    <property type="nucleotide sequence ID" value="NZ_CP070870.1"/>
</dbReference>
<dbReference type="InterPro" id="IPR051604">
    <property type="entry name" value="Ergot_Alk_Oxidoreductase"/>
</dbReference>
<dbReference type="PANTHER" id="PTHR43162:SF1">
    <property type="entry name" value="PRESTALK A DIFFERENTIATION PROTEIN A"/>
    <property type="match status" value="1"/>
</dbReference>
<name>A0A0C2VIB3_RHOER</name>
<evidence type="ECO:0000313" key="3">
    <source>
        <dbReference type="Proteomes" id="UP000325576"/>
    </source>
</evidence>
<dbReference type="InterPro" id="IPR008030">
    <property type="entry name" value="NmrA-like"/>
</dbReference>
<dbReference type="AlphaFoldDB" id="A0A0C2VIB3"/>
<protein>
    <submittedName>
        <fullName evidence="2">Nmra family transcriptional regulator</fullName>
    </submittedName>
</protein>
<dbReference type="PANTHER" id="PTHR43162">
    <property type="match status" value="1"/>
</dbReference>
<evidence type="ECO:0000259" key="1">
    <source>
        <dbReference type="Pfam" id="PF05368"/>
    </source>
</evidence>
<dbReference type="Gene3D" id="3.90.25.10">
    <property type="entry name" value="UDP-galactose 4-epimerase, domain 1"/>
    <property type="match status" value="1"/>
</dbReference>
<feature type="domain" description="NmrA-like" evidence="1">
    <location>
        <begin position="10"/>
        <end position="253"/>
    </location>
</feature>
<dbReference type="Gene3D" id="3.40.50.720">
    <property type="entry name" value="NAD(P)-binding Rossmann-like Domain"/>
    <property type="match status" value="1"/>
</dbReference>
<dbReference type="Pfam" id="PF05368">
    <property type="entry name" value="NmrA"/>
    <property type="match status" value="1"/>
</dbReference>
<organism evidence="2 3">
    <name type="scientific">Rhodococcus erythropolis</name>
    <name type="common">Arthrobacter picolinophilus</name>
    <dbReference type="NCBI Taxonomy" id="1833"/>
    <lineage>
        <taxon>Bacteria</taxon>
        <taxon>Bacillati</taxon>
        <taxon>Actinomycetota</taxon>
        <taxon>Actinomycetes</taxon>
        <taxon>Mycobacteriales</taxon>
        <taxon>Nocardiaceae</taxon>
        <taxon>Rhodococcus</taxon>
        <taxon>Rhodococcus erythropolis group</taxon>
    </lineage>
</organism>
<accession>A0A0C2VIB3</accession>
<comment type="caution">
    <text evidence="2">The sequence shown here is derived from an EMBL/GenBank/DDBJ whole genome shotgun (WGS) entry which is preliminary data.</text>
</comment>
<sequence>MENGIARGADIAVIGAAGKTGEAVVAALPPSVTARRLVRKARVDGDFEVELETGRGLRKALAGCRGVYFIAPNVHPDEPALLRNALTAAASAGVEHFVYHSVAWPFSPSMPHHLDKARCEDELHRSPLKWTVLQPCAYAQNFEAVLTGRSETIVVPYSADTRFSFVSLADVAAVAAVVLSEGPGEHHGATYEVGGPEALSVMEVAQMVEKQTSRTVAIEQISVDQWREQIGSGLDVNASSRLAAMFEFYNHHDFLAGSAAVELLLGRRPMGVESLIR</sequence>
<evidence type="ECO:0000313" key="2">
    <source>
        <dbReference type="EMBL" id="KAB2582816.1"/>
    </source>
</evidence>